<evidence type="ECO:0000313" key="2">
    <source>
        <dbReference type="Proteomes" id="UP000054324"/>
    </source>
</evidence>
<dbReference type="KEGG" id="ovi:T265_14405"/>
<keyword evidence="2" id="KW-1185">Reference proteome</keyword>
<dbReference type="RefSeq" id="XP_009171743.1">
    <property type="nucleotide sequence ID" value="XM_009173479.1"/>
</dbReference>
<dbReference type="OrthoDB" id="10563297at2759"/>
<name>A0A074ZBK0_OPIVI</name>
<feature type="non-terminal residue" evidence="1">
    <location>
        <position position="123"/>
    </location>
</feature>
<protein>
    <submittedName>
        <fullName evidence="1">Uncharacterized protein</fullName>
    </submittedName>
</protein>
<accession>A0A074ZBK0</accession>
<gene>
    <name evidence="1" type="ORF">T265_14405</name>
</gene>
<dbReference type="EMBL" id="KL596807">
    <property type="protein sequence ID" value="KER24518.1"/>
    <property type="molecule type" value="Genomic_DNA"/>
</dbReference>
<sequence>MRDSTESLVCDILQLNVLHAGRLMIQLARYSRYRSLLNTLRQPTTGFALFGARQERNFTATSNNLILGEQHFRSSIVVRLEPKKLLVECPIISCRNLGDCAYLMSPNWKGETGRGLSKSFQVP</sequence>
<dbReference type="AlphaFoldDB" id="A0A074ZBK0"/>
<dbReference type="GeneID" id="20328571"/>
<dbReference type="Proteomes" id="UP000054324">
    <property type="component" value="Unassembled WGS sequence"/>
</dbReference>
<proteinExistence type="predicted"/>
<dbReference type="CTD" id="20328571"/>
<evidence type="ECO:0000313" key="1">
    <source>
        <dbReference type="EMBL" id="KER24518.1"/>
    </source>
</evidence>
<organism evidence="1 2">
    <name type="scientific">Opisthorchis viverrini</name>
    <name type="common">Southeast Asian liver fluke</name>
    <dbReference type="NCBI Taxonomy" id="6198"/>
    <lineage>
        <taxon>Eukaryota</taxon>
        <taxon>Metazoa</taxon>
        <taxon>Spiralia</taxon>
        <taxon>Lophotrochozoa</taxon>
        <taxon>Platyhelminthes</taxon>
        <taxon>Trematoda</taxon>
        <taxon>Digenea</taxon>
        <taxon>Opisthorchiida</taxon>
        <taxon>Opisthorchiata</taxon>
        <taxon>Opisthorchiidae</taxon>
        <taxon>Opisthorchis</taxon>
    </lineage>
</organism>
<reference evidence="1 2" key="1">
    <citation type="submission" date="2013-11" db="EMBL/GenBank/DDBJ databases">
        <title>Opisthorchis viverrini - life in the bile duct.</title>
        <authorList>
            <person name="Young N.D."/>
            <person name="Nagarajan N."/>
            <person name="Lin S.J."/>
            <person name="Korhonen P.K."/>
            <person name="Jex A.R."/>
            <person name="Hall R.S."/>
            <person name="Safavi-Hemami H."/>
            <person name="Kaewkong W."/>
            <person name="Bertrand D."/>
            <person name="Gao S."/>
            <person name="Seet Q."/>
            <person name="Wongkham S."/>
            <person name="Teh B.T."/>
            <person name="Wongkham C."/>
            <person name="Intapan P.M."/>
            <person name="Maleewong W."/>
            <person name="Yang X."/>
            <person name="Hu M."/>
            <person name="Wang Z."/>
            <person name="Hofmann A."/>
            <person name="Sternberg P.W."/>
            <person name="Tan P."/>
            <person name="Wang J."/>
            <person name="Gasser R.B."/>
        </authorList>
    </citation>
    <scope>NUCLEOTIDE SEQUENCE [LARGE SCALE GENOMIC DNA]</scope>
</reference>